<dbReference type="Proteomes" id="UP000823614">
    <property type="component" value="Unassembled WGS sequence"/>
</dbReference>
<dbReference type="Pfam" id="PF12146">
    <property type="entry name" value="Hydrolase_4"/>
    <property type="match status" value="1"/>
</dbReference>
<dbReference type="PANTHER" id="PTHR42886:SF29">
    <property type="entry name" value="PUMMELIG, ISOFORM A"/>
    <property type="match status" value="1"/>
</dbReference>
<gene>
    <name evidence="2" type="ORF">IAA89_01995</name>
</gene>
<evidence type="ECO:0000313" key="3">
    <source>
        <dbReference type="Proteomes" id="UP000823614"/>
    </source>
</evidence>
<comment type="caution">
    <text evidence="2">The sequence shown here is derived from an EMBL/GenBank/DDBJ whole genome shotgun (WGS) entry which is preliminary data.</text>
</comment>
<sequence>MTNIIILLHGFGADCGRTAGSLMDDCAKTLSCAGDCSIRFDFYGCGKSSGVFKQMSLSSQLSDVVAVVEMAKGLYPMVKITLLGFSEGGLVASLAASMLKIDKLILLAPAISIIEEIKRGQLLGTALDIDCLSDSLYIKRIDRVVGKTFIQDCIDCDVRQISKYSGPVLYCQSIHDEYVPQKVEKIY</sequence>
<accession>A0A9D9E4I7</accession>
<dbReference type="PANTHER" id="PTHR42886">
    <property type="entry name" value="RE40534P-RELATED"/>
    <property type="match status" value="1"/>
</dbReference>
<organism evidence="2 3">
    <name type="scientific">Candidatus Gallilactobacillus intestinavium</name>
    <dbReference type="NCBI Taxonomy" id="2840838"/>
    <lineage>
        <taxon>Bacteria</taxon>
        <taxon>Bacillati</taxon>
        <taxon>Bacillota</taxon>
        <taxon>Bacilli</taxon>
        <taxon>Lactobacillales</taxon>
        <taxon>Lactobacillaceae</taxon>
        <taxon>Lactobacillaceae incertae sedis</taxon>
        <taxon>Candidatus Gallilactobacillus</taxon>
    </lineage>
</organism>
<dbReference type="GO" id="GO:0016787">
    <property type="term" value="F:hydrolase activity"/>
    <property type="evidence" value="ECO:0007669"/>
    <property type="project" value="UniProtKB-KW"/>
</dbReference>
<reference evidence="2" key="1">
    <citation type="submission" date="2020-10" db="EMBL/GenBank/DDBJ databases">
        <authorList>
            <person name="Gilroy R."/>
        </authorList>
    </citation>
    <scope>NUCLEOTIDE SEQUENCE</scope>
    <source>
        <strain evidence="2">C6-149</strain>
    </source>
</reference>
<dbReference type="InterPro" id="IPR029058">
    <property type="entry name" value="AB_hydrolase_fold"/>
</dbReference>
<dbReference type="SUPFAM" id="SSF53474">
    <property type="entry name" value="alpha/beta-Hydrolases"/>
    <property type="match status" value="1"/>
</dbReference>
<dbReference type="AlphaFoldDB" id="A0A9D9E4I7"/>
<evidence type="ECO:0000259" key="1">
    <source>
        <dbReference type="Pfam" id="PF12146"/>
    </source>
</evidence>
<keyword evidence="2" id="KW-0378">Hydrolase</keyword>
<dbReference type="Gene3D" id="3.40.50.1820">
    <property type="entry name" value="alpha/beta hydrolase"/>
    <property type="match status" value="1"/>
</dbReference>
<proteinExistence type="predicted"/>
<dbReference type="InterPro" id="IPR022742">
    <property type="entry name" value="Hydrolase_4"/>
</dbReference>
<evidence type="ECO:0000313" key="2">
    <source>
        <dbReference type="EMBL" id="MBO8441214.1"/>
    </source>
</evidence>
<reference evidence="2" key="2">
    <citation type="journal article" date="2021" name="PeerJ">
        <title>Extensive microbial diversity within the chicken gut microbiome revealed by metagenomics and culture.</title>
        <authorList>
            <person name="Gilroy R."/>
            <person name="Ravi A."/>
            <person name="Getino M."/>
            <person name="Pursley I."/>
            <person name="Horton D.L."/>
            <person name="Alikhan N.F."/>
            <person name="Baker D."/>
            <person name="Gharbi K."/>
            <person name="Hall N."/>
            <person name="Watson M."/>
            <person name="Adriaenssens E.M."/>
            <person name="Foster-Nyarko E."/>
            <person name="Jarju S."/>
            <person name="Secka A."/>
            <person name="Antonio M."/>
            <person name="Oren A."/>
            <person name="Chaudhuri R.R."/>
            <person name="La Ragione R."/>
            <person name="Hildebrand F."/>
            <person name="Pallen M.J."/>
        </authorList>
    </citation>
    <scope>NUCLEOTIDE SEQUENCE</scope>
    <source>
        <strain evidence="2">C6-149</strain>
    </source>
</reference>
<protein>
    <submittedName>
        <fullName evidence="2">Alpha/beta fold hydrolase</fullName>
    </submittedName>
</protein>
<name>A0A9D9E4I7_9LACO</name>
<feature type="domain" description="Serine aminopeptidase S33" evidence="1">
    <location>
        <begin position="3"/>
        <end position="116"/>
    </location>
</feature>
<dbReference type="EMBL" id="JADIMP010000037">
    <property type="protein sequence ID" value="MBO8441214.1"/>
    <property type="molecule type" value="Genomic_DNA"/>
</dbReference>